<evidence type="ECO:0000313" key="2">
    <source>
        <dbReference type="Proteomes" id="UP000030686"/>
    </source>
</evidence>
<reference evidence="1" key="1">
    <citation type="journal article" date="2014" name="Nat. Commun.">
        <title>Multiple recent horizontal transfers of a large genomic region in cheese making fungi.</title>
        <authorList>
            <person name="Cheeseman K."/>
            <person name="Ropars J."/>
            <person name="Renault P."/>
            <person name="Dupont J."/>
            <person name="Gouzy J."/>
            <person name="Branca A."/>
            <person name="Abraham A.L."/>
            <person name="Ceppi M."/>
            <person name="Conseiller E."/>
            <person name="Debuchy R."/>
            <person name="Malagnac F."/>
            <person name="Goarin A."/>
            <person name="Silar P."/>
            <person name="Lacoste S."/>
            <person name="Sallet E."/>
            <person name="Bensimon A."/>
            <person name="Giraud T."/>
            <person name="Brygoo Y."/>
        </authorList>
    </citation>
    <scope>NUCLEOTIDE SEQUENCE [LARGE SCALE GENOMIC DNA]</scope>
    <source>
        <strain evidence="1">FM164</strain>
    </source>
</reference>
<dbReference type="AlphaFoldDB" id="W6QA81"/>
<keyword evidence="2" id="KW-1185">Reference proteome</keyword>
<organism evidence="1 2">
    <name type="scientific">Penicillium roqueforti (strain FM164)</name>
    <dbReference type="NCBI Taxonomy" id="1365484"/>
    <lineage>
        <taxon>Eukaryota</taxon>
        <taxon>Fungi</taxon>
        <taxon>Dikarya</taxon>
        <taxon>Ascomycota</taxon>
        <taxon>Pezizomycotina</taxon>
        <taxon>Eurotiomycetes</taxon>
        <taxon>Eurotiomycetidae</taxon>
        <taxon>Eurotiales</taxon>
        <taxon>Aspergillaceae</taxon>
        <taxon>Penicillium</taxon>
    </lineage>
</organism>
<protein>
    <submittedName>
        <fullName evidence="1">Genomic scaffold, ProqFM164S02</fullName>
    </submittedName>
</protein>
<evidence type="ECO:0000313" key="1">
    <source>
        <dbReference type="EMBL" id="CDM31079.1"/>
    </source>
</evidence>
<sequence length="58" mass="6820">MMWPTRSDVPYIMARFRMLGLDELVRCQLTEMAGFEQDLNTISWTVDYSQISLGFARQ</sequence>
<dbReference type="EMBL" id="HG792016">
    <property type="protein sequence ID" value="CDM31079.1"/>
    <property type="molecule type" value="Genomic_DNA"/>
</dbReference>
<name>W6QA81_PENRF</name>
<gene>
    <name evidence="1" type="ORF">PROQFM164_S02g001229</name>
</gene>
<proteinExistence type="predicted"/>
<dbReference type="Proteomes" id="UP000030686">
    <property type="component" value="Unassembled WGS sequence"/>
</dbReference>
<accession>W6QA81</accession>